<dbReference type="PROSITE" id="PS50850">
    <property type="entry name" value="MFS"/>
    <property type="match status" value="1"/>
</dbReference>
<evidence type="ECO:0000256" key="4">
    <source>
        <dbReference type="ARBA" id="ARBA00022989"/>
    </source>
</evidence>
<feature type="transmembrane region" description="Helical" evidence="6">
    <location>
        <begin position="25"/>
        <end position="45"/>
    </location>
</feature>
<evidence type="ECO:0000313" key="8">
    <source>
        <dbReference type="EMBL" id="VEU45301.1"/>
    </source>
</evidence>
<evidence type="ECO:0000259" key="7">
    <source>
        <dbReference type="PROSITE" id="PS50850"/>
    </source>
</evidence>
<keyword evidence="2" id="KW-0813">Transport</keyword>
<evidence type="ECO:0000256" key="3">
    <source>
        <dbReference type="ARBA" id="ARBA00022692"/>
    </source>
</evidence>
<dbReference type="InterPro" id="IPR036259">
    <property type="entry name" value="MFS_trans_sf"/>
</dbReference>
<dbReference type="PANTHER" id="PTHR23504:SF15">
    <property type="entry name" value="MAJOR FACILITATOR SUPERFAMILY (MFS) PROFILE DOMAIN-CONTAINING PROTEIN"/>
    <property type="match status" value="1"/>
</dbReference>
<feature type="domain" description="Major facilitator superfamily (MFS) profile" evidence="7">
    <location>
        <begin position="1"/>
        <end position="124"/>
    </location>
</feature>
<reference evidence="8 9" key="1">
    <citation type="submission" date="2019-01" db="EMBL/GenBank/DDBJ databases">
        <authorList>
            <person name="Ferrante I. M."/>
        </authorList>
    </citation>
    <scope>NUCLEOTIDE SEQUENCE [LARGE SCALE GENOMIC DNA]</scope>
    <source>
        <strain evidence="8 9">B856</strain>
    </source>
</reference>
<protein>
    <recommendedName>
        <fullName evidence="7">Major facilitator superfamily (MFS) profile domain-containing protein</fullName>
    </recommendedName>
</protein>
<feature type="transmembrane region" description="Helical" evidence="6">
    <location>
        <begin position="57"/>
        <end position="73"/>
    </location>
</feature>
<dbReference type="GO" id="GO:0022857">
    <property type="term" value="F:transmembrane transporter activity"/>
    <property type="evidence" value="ECO:0007669"/>
    <property type="project" value="InterPro"/>
</dbReference>
<name>A0A448ZTE6_9STRA</name>
<dbReference type="Pfam" id="PF07690">
    <property type="entry name" value="MFS_1"/>
    <property type="match status" value="1"/>
</dbReference>
<proteinExistence type="predicted"/>
<keyword evidence="3 6" id="KW-0812">Transmembrane</keyword>
<evidence type="ECO:0000256" key="1">
    <source>
        <dbReference type="ARBA" id="ARBA00004141"/>
    </source>
</evidence>
<dbReference type="SUPFAM" id="SSF103473">
    <property type="entry name" value="MFS general substrate transporter"/>
    <property type="match status" value="1"/>
</dbReference>
<feature type="transmembrane region" description="Helical" evidence="6">
    <location>
        <begin position="79"/>
        <end position="103"/>
    </location>
</feature>
<keyword evidence="4 6" id="KW-1133">Transmembrane helix</keyword>
<dbReference type="OrthoDB" id="10262656at2759"/>
<gene>
    <name evidence="8" type="ORF">PSNMU_V1.4_AUG-EV-PASAV3_0124720</name>
</gene>
<evidence type="ECO:0000256" key="5">
    <source>
        <dbReference type="ARBA" id="ARBA00023136"/>
    </source>
</evidence>
<dbReference type="Proteomes" id="UP000291116">
    <property type="component" value="Unassembled WGS sequence"/>
</dbReference>
<dbReference type="Gene3D" id="1.20.1250.20">
    <property type="entry name" value="MFS general substrate transporter like domains"/>
    <property type="match status" value="1"/>
</dbReference>
<dbReference type="EMBL" id="CAACVS010000695">
    <property type="protein sequence ID" value="VEU45301.1"/>
    <property type="molecule type" value="Genomic_DNA"/>
</dbReference>
<accession>A0A448ZTE6</accession>
<sequence length="124" mass="13594">MVLPPDHPEVHKDSFPSTAPFGFNAATYFLPMSFLLGLAFASISIGSLSDRFGRKPLMLVCLYGSVFLTGIMYYTRKSFWAFCGASFANGLVSATVPVALAYVSDVFPEREKKEKEIGLVIGIR</sequence>
<keyword evidence="5 6" id="KW-0472">Membrane</keyword>
<dbReference type="GO" id="GO:0016020">
    <property type="term" value="C:membrane"/>
    <property type="evidence" value="ECO:0007669"/>
    <property type="project" value="UniProtKB-SubCell"/>
</dbReference>
<comment type="subcellular location">
    <subcellularLocation>
        <location evidence="1">Membrane</location>
        <topology evidence="1">Multi-pass membrane protein</topology>
    </subcellularLocation>
</comment>
<keyword evidence="9" id="KW-1185">Reference proteome</keyword>
<evidence type="ECO:0000313" key="9">
    <source>
        <dbReference type="Proteomes" id="UP000291116"/>
    </source>
</evidence>
<dbReference type="PANTHER" id="PTHR23504">
    <property type="entry name" value="MAJOR FACILITATOR SUPERFAMILY DOMAIN-CONTAINING PROTEIN 10"/>
    <property type="match status" value="1"/>
</dbReference>
<evidence type="ECO:0000256" key="2">
    <source>
        <dbReference type="ARBA" id="ARBA00022448"/>
    </source>
</evidence>
<dbReference type="InterPro" id="IPR020846">
    <property type="entry name" value="MFS_dom"/>
</dbReference>
<organism evidence="8 9">
    <name type="scientific">Pseudo-nitzschia multistriata</name>
    <dbReference type="NCBI Taxonomy" id="183589"/>
    <lineage>
        <taxon>Eukaryota</taxon>
        <taxon>Sar</taxon>
        <taxon>Stramenopiles</taxon>
        <taxon>Ochrophyta</taxon>
        <taxon>Bacillariophyta</taxon>
        <taxon>Bacillariophyceae</taxon>
        <taxon>Bacillariophycidae</taxon>
        <taxon>Bacillariales</taxon>
        <taxon>Bacillariaceae</taxon>
        <taxon>Pseudo-nitzschia</taxon>
    </lineage>
</organism>
<evidence type="ECO:0000256" key="6">
    <source>
        <dbReference type="SAM" id="Phobius"/>
    </source>
</evidence>
<dbReference type="InterPro" id="IPR011701">
    <property type="entry name" value="MFS"/>
</dbReference>
<dbReference type="AlphaFoldDB" id="A0A448ZTE6"/>